<dbReference type="PANTHER" id="PTHR43111:SF1">
    <property type="entry name" value="ALDEHYDE DEHYDROGENASE B-RELATED"/>
    <property type="match status" value="1"/>
</dbReference>
<dbReference type="SUPFAM" id="SSF54637">
    <property type="entry name" value="Thioesterase/thiol ester dehydrase-isomerase"/>
    <property type="match status" value="1"/>
</dbReference>
<evidence type="ECO:0000259" key="4">
    <source>
        <dbReference type="Pfam" id="PF01575"/>
    </source>
</evidence>
<dbReference type="NCBIfam" id="NF008868">
    <property type="entry name" value="PRK11903.1"/>
    <property type="match status" value="1"/>
</dbReference>
<comment type="caution">
    <text evidence="5">The sequence shown here is derived from an EMBL/GenBank/DDBJ whole genome shotgun (WGS) entry which is preliminary data.</text>
</comment>
<dbReference type="InterPro" id="IPR002539">
    <property type="entry name" value="MaoC-like_dom"/>
</dbReference>
<dbReference type="AlphaFoldDB" id="A0A5C6ZLJ2"/>
<feature type="region of interest" description="Disordered" evidence="2">
    <location>
        <begin position="463"/>
        <end position="488"/>
    </location>
</feature>
<evidence type="ECO:0000313" key="6">
    <source>
        <dbReference type="Proteomes" id="UP000321578"/>
    </source>
</evidence>
<dbReference type="Proteomes" id="UP000321578">
    <property type="component" value="Unassembled WGS sequence"/>
</dbReference>
<dbReference type="InterPro" id="IPR016162">
    <property type="entry name" value="Ald_DH_N"/>
</dbReference>
<accession>A0A5C6ZLJ2</accession>
<dbReference type="InterPro" id="IPR016161">
    <property type="entry name" value="Ald_DH/histidinol_DH"/>
</dbReference>
<dbReference type="RefSeq" id="WP_147084837.1">
    <property type="nucleotide sequence ID" value="NZ_VORM01000001.1"/>
</dbReference>
<dbReference type="InterPro" id="IPR015590">
    <property type="entry name" value="Aldehyde_DH_dom"/>
</dbReference>
<feature type="domain" description="MaoC-like" evidence="4">
    <location>
        <begin position="540"/>
        <end position="641"/>
    </location>
</feature>
<dbReference type="CDD" id="cd07128">
    <property type="entry name" value="ALDH_MaoC-N"/>
    <property type="match status" value="1"/>
</dbReference>
<dbReference type="Gene3D" id="3.40.605.10">
    <property type="entry name" value="Aldehyde Dehydrogenase, Chain A, domain 1"/>
    <property type="match status" value="1"/>
</dbReference>
<evidence type="ECO:0000256" key="2">
    <source>
        <dbReference type="SAM" id="MobiDB-lite"/>
    </source>
</evidence>
<dbReference type="Pfam" id="PF01575">
    <property type="entry name" value="MaoC_dehydratas"/>
    <property type="match status" value="1"/>
</dbReference>
<keyword evidence="1" id="KW-0560">Oxidoreductase</keyword>
<dbReference type="InterPro" id="IPR029069">
    <property type="entry name" value="HotDog_dom_sf"/>
</dbReference>
<dbReference type="Gene3D" id="3.10.129.10">
    <property type="entry name" value="Hotdog Thioesterase"/>
    <property type="match status" value="1"/>
</dbReference>
<organism evidence="5 6">
    <name type="scientific">Subsaximicrobium wynnwilliamsii</name>
    <dbReference type="NCBI Taxonomy" id="291179"/>
    <lineage>
        <taxon>Bacteria</taxon>
        <taxon>Pseudomonadati</taxon>
        <taxon>Bacteroidota</taxon>
        <taxon>Flavobacteriia</taxon>
        <taxon>Flavobacteriales</taxon>
        <taxon>Flavobacteriaceae</taxon>
        <taxon>Subsaximicrobium</taxon>
    </lineage>
</organism>
<evidence type="ECO:0000313" key="5">
    <source>
        <dbReference type="EMBL" id="TXD90735.1"/>
    </source>
</evidence>
<gene>
    <name evidence="5" type="primary">paaZ</name>
    <name evidence="5" type="ORF">ESY86_01880</name>
</gene>
<feature type="domain" description="Aldehyde dehydrogenase" evidence="3">
    <location>
        <begin position="52"/>
        <end position="500"/>
    </location>
</feature>
<name>A0A5C6ZLJ2_9FLAO</name>
<evidence type="ECO:0000256" key="1">
    <source>
        <dbReference type="ARBA" id="ARBA00023002"/>
    </source>
</evidence>
<dbReference type="Gene3D" id="3.40.309.10">
    <property type="entry name" value="Aldehyde Dehydrogenase, Chain A, domain 2"/>
    <property type="match status" value="1"/>
</dbReference>
<keyword evidence="6" id="KW-1185">Reference proteome</keyword>
<dbReference type="InterPro" id="IPR016163">
    <property type="entry name" value="Ald_DH_C"/>
</dbReference>
<sequence length="833" mass="93435">MNKIQHYIQGNWTTGTEEGTPIHDAITGEAFTSIAIEGLDIPEILNYGRTKGGEKLRKMTFQERGNMLKSLAFYLTKRKEEFYELSYRTGATRKDSWVDIEGGFGNLFANASLRKLFPNQAYHVEGEPIDLSRGGRFMAHHIMVPKKGVAVHINAFNFPVWGMLEKCAVNWMAGVPAVVLPAPSSSYLAEAVARSIIASGILPEGALQIINGTVKNILDTVESQDVVTFTGSAKTGRLLKAHPRLIQESVPFTMEADSLNASVLGEDAVPGTPEFDLFIKEVRNEMTSKCGQKCTAIRRVIVPEHLVEDVQISLGKALDKVTIGDPRLKEVRMGSLVSQQQVQAVRDSVADLAKEAQIVYGDLDTIETIGADAKKGAFISPILLRADHPFQNSIIHEREAFGPVSTIMPYKNLDEAIQLAQMGKGSLVSSIATNDDKIAKDYVINAASHHGRILVLNRESAKESTGHGSPLPYLVHGGPGRAGGGEEMGGMRGIKHYLQRTAIQGSPSTITEITGIYQQNSKYKEAEQHPFKYHWEDIEPGMSLKTHNRTFTDTDIINFANLTWDHFYAHTDITSLDGSIFEHRTAHGYFIISAAAGLFVYPNKGPVAANYGLEECRFLRPLYHNDTVYVRLTCKQKVDRDVASAEHPSGIVKWYVEVFDALTDEKVAFATVLTMVQKKQEIFVELTSEKIEECLDNLFQDTKPKWGIMTPQHMIEHLEFTYKIASGEIQDFEVATPEKYLEKVHHSLYNYEKFPKGTNFPLLEKDKLEDLKYPDLQTAIDKFKAQREKYLEFFKENPDAKLKNLVFGELNRYESYLLERKHLSHHFEQFGLL</sequence>
<evidence type="ECO:0000259" key="3">
    <source>
        <dbReference type="Pfam" id="PF00171"/>
    </source>
</evidence>
<dbReference type="EMBL" id="VORO01000002">
    <property type="protein sequence ID" value="TXD90735.1"/>
    <property type="molecule type" value="Genomic_DNA"/>
</dbReference>
<dbReference type="OrthoDB" id="9801625at2"/>
<dbReference type="GO" id="GO:0016620">
    <property type="term" value="F:oxidoreductase activity, acting on the aldehyde or oxo group of donors, NAD or NADP as acceptor"/>
    <property type="evidence" value="ECO:0007669"/>
    <property type="project" value="InterPro"/>
</dbReference>
<dbReference type="Pfam" id="PF00171">
    <property type="entry name" value="Aldedh"/>
    <property type="match status" value="1"/>
</dbReference>
<proteinExistence type="predicted"/>
<dbReference type="PANTHER" id="PTHR43111">
    <property type="entry name" value="ALDEHYDE DEHYDROGENASE B-RELATED"/>
    <property type="match status" value="1"/>
</dbReference>
<protein>
    <submittedName>
        <fullName evidence="5">Phenylacetic acid degradation bifunctional protein PaaZ</fullName>
    </submittedName>
</protein>
<dbReference type="InterPro" id="IPR011966">
    <property type="entry name" value="PaaN-DH"/>
</dbReference>
<dbReference type="NCBIfam" id="TIGR02278">
    <property type="entry name" value="PaaN-DH"/>
    <property type="match status" value="1"/>
</dbReference>
<feature type="compositionally biased region" description="Gly residues" evidence="2">
    <location>
        <begin position="477"/>
        <end position="488"/>
    </location>
</feature>
<reference evidence="5 6" key="1">
    <citation type="submission" date="2019-08" db="EMBL/GenBank/DDBJ databases">
        <title>Genomes of Subsaximicrobium wynnwilliamsii strains.</title>
        <authorList>
            <person name="Bowman J.P."/>
        </authorList>
    </citation>
    <scope>NUCLEOTIDE SEQUENCE [LARGE SCALE GENOMIC DNA]</scope>
    <source>
        <strain evidence="5 6">2-80-2</strain>
    </source>
</reference>
<dbReference type="SUPFAM" id="SSF53720">
    <property type="entry name" value="ALDH-like"/>
    <property type="match status" value="1"/>
</dbReference>